<dbReference type="PANTHER" id="PTHR33627:SF1">
    <property type="entry name" value="TRANSPOSASE"/>
    <property type="match status" value="1"/>
</dbReference>
<organism evidence="2 3">
    <name type="scientific">Burkholderia pyrrocinia</name>
    <name type="common">Pseudomonas pyrrocinia</name>
    <dbReference type="NCBI Taxonomy" id="60550"/>
    <lineage>
        <taxon>Bacteria</taxon>
        <taxon>Pseudomonadati</taxon>
        <taxon>Pseudomonadota</taxon>
        <taxon>Betaproteobacteria</taxon>
        <taxon>Burkholderiales</taxon>
        <taxon>Burkholderiaceae</taxon>
        <taxon>Burkholderia</taxon>
        <taxon>Burkholderia cepacia complex</taxon>
    </lineage>
</organism>
<dbReference type="PANTHER" id="PTHR33627">
    <property type="entry name" value="TRANSPOSASE"/>
    <property type="match status" value="1"/>
</dbReference>
<dbReference type="Proteomes" id="UP000247755">
    <property type="component" value="Unassembled WGS sequence"/>
</dbReference>
<comment type="caution">
    <text evidence="2">The sequence shown here is derived from an EMBL/GenBank/DDBJ whole genome shotgun (WGS) entry which is preliminary data.</text>
</comment>
<reference evidence="2 3" key="1">
    <citation type="submission" date="2018-05" db="EMBL/GenBank/DDBJ databases">
        <title>Comparative genomics of bacterial root endophytes of switchgrass collected from native prairies over two seasons.</title>
        <authorList>
            <person name="Tang Y."/>
        </authorList>
    </citation>
    <scope>NUCLEOTIDE SEQUENCE [LARGE SCALE GENOMIC DNA]</scope>
    <source>
        <strain evidence="2 3">NFIX32</strain>
    </source>
</reference>
<name>A0A318HUC5_BURPY</name>
<gene>
    <name evidence="2" type="ORF">NA66_10902</name>
</gene>
<keyword evidence="2" id="KW-0255">Endonuclease</keyword>
<sequence length="130" mass="14976">MDWERSFEAYLEHLCEALGHNDRESGLRGYCQGLMLPIRRKSVEPLAAHLEPERVSARHQSLHHFVAKSEWSDTALLEQVRRWALPHMDPAGGLYWIIDDTGFPKKGKHSVGVARQYCGQLENRTTARLR</sequence>
<protein>
    <submittedName>
        <fullName evidence="2">DDE superfamily endonuclease</fullName>
    </submittedName>
</protein>
<dbReference type="InterPro" id="IPR038721">
    <property type="entry name" value="IS701-like_DDE_dom"/>
</dbReference>
<evidence type="ECO:0000313" key="2">
    <source>
        <dbReference type="EMBL" id="PXX19574.1"/>
    </source>
</evidence>
<dbReference type="AlphaFoldDB" id="A0A318HUC5"/>
<keyword evidence="2" id="KW-0540">Nuclease</keyword>
<dbReference type="EMBL" id="QJJY01000090">
    <property type="protein sequence ID" value="PXX19574.1"/>
    <property type="molecule type" value="Genomic_DNA"/>
</dbReference>
<proteinExistence type="predicted"/>
<dbReference type="InterPro" id="IPR039365">
    <property type="entry name" value="IS701-like"/>
</dbReference>
<evidence type="ECO:0000313" key="3">
    <source>
        <dbReference type="Proteomes" id="UP000247755"/>
    </source>
</evidence>
<dbReference type="GO" id="GO:0004519">
    <property type="term" value="F:endonuclease activity"/>
    <property type="evidence" value="ECO:0007669"/>
    <property type="project" value="UniProtKB-KW"/>
</dbReference>
<evidence type="ECO:0000259" key="1">
    <source>
        <dbReference type="Pfam" id="PF13546"/>
    </source>
</evidence>
<feature type="domain" description="Transposase IS701-like DDE" evidence="1">
    <location>
        <begin position="14"/>
        <end position="124"/>
    </location>
</feature>
<dbReference type="Pfam" id="PF13546">
    <property type="entry name" value="DDE_5"/>
    <property type="match status" value="1"/>
</dbReference>
<accession>A0A318HUC5</accession>
<keyword evidence="2" id="KW-0378">Hydrolase</keyword>